<evidence type="ECO:0000313" key="4">
    <source>
        <dbReference type="Proteomes" id="UP000032604"/>
    </source>
</evidence>
<organism evidence="2 4">
    <name type="scientific">Clavibacter michiganensis subsp. insidiosus</name>
    <dbReference type="NCBI Taxonomy" id="33014"/>
    <lineage>
        <taxon>Bacteria</taxon>
        <taxon>Bacillati</taxon>
        <taxon>Actinomycetota</taxon>
        <taxon>Actinomycetes</taxon>
        <taxon>Micrococcales</taxon>
        <taxon>Microbacteriaceae</taxon>
        <taxon>Clavibacter</taxon>
    </lineage>
</organism>
<evidence type="ECO:0000256" key="1">
    <source>
        <dbReference type="SAM" id="MobiDB-lite"/>
    </source>
</evidence>
<dbReference type="GeneID" id="29470697"/>
<reference evidence="3 5" key="2">
    <citation type="submission" date="2018-08" db="EMBL/GenBank/DDBJ databases">
        <title>Genome Sequence of Clavibacter michiganensis Subspecies type strains, and the Atypical Peach-Colored Strains Isolated from Tomato.</title>
        <authorList>
            <person name="Osdaghi E."/>
            <person name="Portier P."/>
            <person name="Briand M."/>
            <person name="Jacques M.-A."/>
        </authorList>
    </citation>
    <scope>NUCLEOTIDE SEQUENCE [LARGE SCALE GENOMIC DNA]</scope>
    <source>
        <strain evidence="3 5">CFBP 6488</strain>
    </source>
</reference>
<evidence type="ECO:0000313" key="3">
    <source>
        <dbReference type="EMBL" id="RIJ25765.1"/>
    </source>
</evidence>
<dbReference type="Proteomes" id="UP000032604">
    <property type="component" value="Chromosome"/>
</dbReference>
<protein>
    <submittedName>
        <fullName evidence="3">DUF3072 domain-containing protein</fullName>
    </submittedName>
</protein>
<dbReference type="Proteomes" id="UP000266634">
    <property type="component" value="Unassembled WGS sequence"/>
</dbReference>
<dbReference type="InterPro" id="IPR021425">
    <property type="entry name" value="DUF3072"/>
</dbReference>
<accession>A0A0D5CJB1</accession>
<proteinExistence type="predicted"/>
<dbReference type="EMBL" id="QWEA01000469">
    <property type="protein sequence ID" value="RIJ25765.1"/>
    <property type="molecule type" value="Genomic_DNA"/>
</dbReference>
<name>A0A0D5CJB1_9MICO</name>
<dbReference type="Pfam" id="PF11272">
    <property type="entry name" value="DUF3072"/>
    <property type="match status" value="1"/>
</dbReference>
<reference evidence="2 4" key="1">
    <citation type="journal article" date="2015" name="Genome Announc.">
        <title>Complete Genome Sequence of Clavibacter michiganensis subsp. insidiosus R1-1 Using PacBio Single-Molecule Real-Time Technology.</title>
        <authorList>
            <person name="Lu Y."/>
            <person name="Samac D.A."/>
            <person name="Glazebrook J."/>
            <person name="Ishimaru C.A."/>
        </authorList>
    </citation>
    <scope>NUCLEOTIDE SEQUENCE [LARGE SCALE GENOMIC DNA]</scope>
    <source>
        <strain evidence="2 4">R1-1</strain>
    </source>
</reference>
<dbReference type="AlphaFoldDB" id="A0A0D5CJB1"/>
<dbReference type="HOGENOM" id="CLU_176227_2_0_11"/>
<feature type="region of interest" description="Disordered" evidence="1">
    <location>
        <begin position="70"/>
        <end position="92"/>
    </location>
</feature>
<dbReference type="RefSeq" id="WP_012038756.1">
    <property type="nucleotide sequence ID" value="NZ_CP011043.1"/>
</dbReference>
<gene>
    <name evidence="3" type="ORF">DZF93_11265</name>
    <name evidence="2" type="ORF">VO01_09585</name>
</gene>
<dbReference type="EMBL" id="CP011043">
    <property type="protein sequence ID" value="AJW79342.1"/>
    <property type="molecule type" value="Genomic_DNA"/>
</dbReference>
<dbReference type="PATRIC" id="fig|33014.5.peg.1978"/>
<dbReference type="KEGG" id="cmh:VO01_09585"/>
<evidence type="ECO:0000313" key="2">
    <source>
        <dbReference type="EMBL" id="AJW79342.1"/>
    </source>
</evidence>
<feature type="region of interest" description="Disordered" evidence="1">
    <location>
        <begin position="1"/>
        <end position="45"/>
    </location>
</feature>
<sequence>MSDANQDTTGGDEKEMLGSSTPTPPQSAEKDPSTWVTGDEPMTGAQRSYLDSLATQAGEEIPADLNKAEASEQIERLQEKKDTASPQSDDAS</sequence>
<dbReference type="OrthoDB" id="9811751at2"/>
<feature type="compositionally biased region" description="Basic and acidic residues" evidence="1">
    <location>
        <begin position="70"/>
        <end position="83"/>
    </location>
</feature>
<evidence type="ECO:0000313" key="5">
    <source>
        <dbReference type="Proteomes" id="UP000266634"/>
    </source>
</evidence>